<comment type="caution">
    <text evidence="2">The sequence shown here is derived from an EMBL/GenBank/DDBJ whole genome shotgun (WGS) entry which is preliminary data.</text>
</comment>
<keyword evidence="1" id="KW-0812">Transmembrane</keyword>
<name>A0AA88C4E8_9BURK</name>
<proteinExistence type="predicted"/>
<dbReference type="AlphaFoldDB" id="A0AA88C4E8"/>
<dbReference type="RefSeq" id="WP_174800415.1">
    <property type="nucleotide sequence ID" value="NZ_BMWV01000011.1"/>
</dbReference>
<evidence type="ECO:0000313" key="3">
    <source>
        <dbReference type="Proteomes" id="UP000628442"/>
    </source>
</evidence>
<reference evidence="2" key="2">
    <citation type="submission" date="2022-12" db="EMBL/GenBank/DDBJ databases">
        <authorList>
            <person name="Sun Q."/>
            <person name="Kim S."/>
        </authorList>
    </citation>
    <scope>NUCLEOTIDE SEQUENCE</scope>
    <source>
        <strain evidence="2">KCTC 12343</strain>
    </source>
</reference>
<keyword evidence="1" id="KW-0472">Membrane</keyword>
<protein>
    <submittedName>
        <fullName evidence="2">Uncharacterized protein</fullName>
    </submittedName>
</protein>
<accession>A0AA88C4E8</accession>
<evidence type="ECO:0000256" key="1">
    <source>
        <dbReference type="SAM" id="Phobius"/>
    </source>
</evidence>
<organism evidence="2 3">
    <name type="scientific">Pseudoduganella albidiflava</name>
    <dbReference type="NCBI Taxonomy" id="321983"/>
    <lineage>
        <taxon>Bacteria</taxon>
        <taxon>Pseudomonadati</taxon>
        <taxon>Pseudomonadota</taxon>
        <taxon>Betaproteobacteria</taxon>
        <taxon>Burkholderiales</taxon>
        <taxon>Oxalobacteraceae</taxon>
        <taxon>Telluria group</taxon>
        <taxon>Pseudoduganella</taxon>
    </lineage>
</organism>
<gene>
    <name evidence="2" type="ORF">GCM10007387_42850</name>
</gene>
<evidence type="ECO:0000313" key="2">
    <source>
        <dbReference type="EMBL" id="GGY55872.1"/>
    </source>
</evidence>
<sequence length="61" mass="6835">MNKLCSDFPLWVLATMFMLICALGYIGLRTMIGKNIEQRMAAYNDVVKMAPRAANLTITLP</sequence>
<keyword evidence="1" id="KW-1133">Transmembrane helix</keyword>
<dbReference type="Proteomes" id="UP000628442">
    <property type="component" value="Unassembled WGS sequence"/>
</dbReference>
<dbReference type="EMBL" id="BMWV01000011">
    <property type="protein sequence ID" value="GGY55872.1"/>
    <property type="molecule type" value="Genomic_DNA"/>
</dbReference>
<reference evidence="2" key="1">
    <citation type="journal article" date="2014" name="Int. J. Syst. Evol. Microbiol.">
        <title>Complete genome sequence of Corynebacterium casei LMG S-19264T (=DSM 44701T), isolated from a smear-ripened cheese.</title>
        <authorList>
            <consortium name="US DOE Joint Genome Institute (JGI-PGF)"/>
            <person name="Walter F."/>
            <person name="Albersmeier A."/>
            <person name="Kalinowski J."/>
            <person name="Ruckert C."/>
        </authorList>
    </citation>
    <scope>NUCLEOTIDE SEQUENCE</scope>
    <source>
        <strain evidence="2">KCTC 12343</strain>
    </source>
</reference>
<feature type="transmembrane region" description="Helical" evidence="1">
    <location>
        <begin position="12"/>
        <end position="32"/>
    </location>
</feature>